<organism evidence="2 3">
    <name type="scientific">Gigaspora margarita</name>
    <dbReference type="NCBI Taxonomy" id="4874"/>
    <lineage>
        <taxon>Eukaryota</taxon>
        <taxon>Fungi</taxon>
        <taxon>Fungi incertae sedis</taxon>
        <taxon>Mucoromycota</taxon>
        <taxon>Glomeromycotina</taxon>
        <taxon>Glomeromycetes</taxon>
        <taxon>Diversisporales</taxon>
        <taxon>Gigasporaceae</taxon>
        <taxon>Gigaspora</taxon>
    </lineage>
</organism>
<accession>A0A8H3X3G4</accession>
<dbReference type="OrthoDB" id="413313at2759"/>
<keyword evidence="3" id="KW-1185">Reference proteome</keyword>
<evidence type="ECO:0000313" key="2">
    <source>
        <dbReference type="EMBL" id="KAF0404710.1"/>
    </source>
</evidence>
<feature type="compositionally biased region" description="Polar residues" evidence="1">
    <location>
        <begin position="126"/>
        <end position="142"/>
    </location>
</feature>
<gene>
    <name evidence="2" type="ORF">F8M41_009019</name>
</gene>
<dbReference type="EMBL" id="WTPW01001962">
    <property type="protein sequence ID" value="KAF0404710.1"/>
    <property type="molecule type" value="Genomic_DNA"/>
</dbReference>
<feature type="compositionally biased region" description="Basic and acidic residues" evidence="1">
    <location>
        <begin position="113"/>
        <end position="125"/>
    </location>
</feature>
<name>A0A8H3X3G4_GIGMA</name>
<dbReference type="AlphaFoldDB" id="A0A8H3X3G4"/>
<evidence type="ECO:0000313" key="3">
    <source>
        <dbReference type="Proteomes" id="UP000439903"/>
    </source>
</evidence>
<reference evidence="2 3" key="1">
    <citation type="journal article" date="2019" name="Environ. Microbiol.">
        <title>At the nexus of three kingdoms: the genome of the mycorrhizal fungus Gigaspora margarita provides insights into plant, endobacterial and fungal interactions.</title>
        <authorList>
            <person name="Venice F."/>
            <person name="Ghignone S."/>
            <person name="Salvioli di Fossalunga A."/>
            <person name="Amselem J."/>
            <person name="Novero M."/>
            <person name="Xianan X."/>
            <person name="Sedzielewska Toro K."/>
            <person name="Morin E."/>
            <person name="Lipzen A."/>
            <person name="Grigoriev I.V."/>
            <person name="Henrissat B."/>
            <person name="Martin F.M."/>
            <person name="Bonfante P."/>
        </authorList>
    </citation>
    <scope>NUCLEOTIDE SEQUENCE [LARGE SCALE GENOMIC DNA]</scope>
    <source>
        <strain evidence="2 3">BEG34</strain>
    </source>
</reference>
<comment type="caution">
    <text evidence="2">The sequence shown here is derived from an EMBL/GenBank/DDBJ whole genome shotgun (WGS) entry which is preliminary data.</text>
</comment>
<protein>
    <submittedName>
        <fullName evidence="2">Uncharacterized protein</fullName>
    </submittedName>
</protein>
<proteinExistence type="predicted"/>
<feature type="region of interest" description="Disordered" evidence="1">
    <location>
        <begin position="113"/>
        <end position="142"/>
    </location>
</feature>
<sequence length="142" mass="16358">MQKKLQYGYKRIQPGFHYYPTDFICDNLSMLKNFGPSCQFLNGTNETILMQGFKFGSGQHTLDCIEEFLKIYSGKKRSRNVILKARDPDDDPAVVTSTSTANIAQVYPTDCEKERHDKHEHDNTGTKRNSMIKNFLINKSKQ</sequence>
<evidence type="ECO:0000256" key="1">
    <source>
        <dbReference type="SAM" id="MobiDB-lite"/>
    </source>
</evidence>
<dbReference type="Proteomes" id="UP000439903">
    <property type="component" value="Unassembled WGS sequence"/>
</dbReference>